<dbReference type="STRING" id="576131.SAMN05444486_10477"/>
<comment type="similarity">
    <text evidence="1 2">Belongs to the anti-sigma-factor antagonist family.</text>
</comment>
<dbReference type="SUPFAM" id="SSF52091">
    <property type="entry name" value="SpoIIaa-like"/>
    <property type="match status" value="1"/>
</dbReference>
<sequence>MEFSCTEAGDVLIVRVMAERIDAAAALKFKDALRELTGAASHVALDLRDVQFVDSSGLGAIVAVMKLMGTTRRLDLAGLTPTVDKVFRLTRMDSIFTIHGSVDDIPKLYQAG</sequence>
<dbReference type="InterPro" id="IPR036513">
    <property type="entry name" value="STAS_dom_sf"/>
</dbReference>
<dbReference type="CDD" id="cd07043">
    <property type="entry name" value="STAS_anti-anti-sigma_factors"/>
    <property type="match status" value="1"/>
</dbReference>
<gene>
    <name evidence="4" type="ORF">SAMN05444486_10477</name>
</gene>
<feature type="domain" description="STAS" evidence="3">
    <location>
        <begin position="21"/>
        <end position="109"/>
    </location>
</feature>
<dbReference type="GO" id="GO:0043856">
    <property type="term" value="F:anti-sigma factor antagonist activity"/>
    <property type="evidence" value="ECO:0007669"/>
    <property type="project" value="InterPro"/>
</dbReference>
<evidence type="ECO:0000256" key="1">
    <source>
        <dbReference type="ARBA" id="ARBA00009013"/>
    </source>
</evidence>
<reference evidence="4 5" key="1">
    <citation type="submission" date="2016-10" db="EMBL/GenBank/DDBJ databases">
        <authorList>
            <person name="de Groot N.N."/>
        </authorList>
    </citation>
    <scope>NUCLEOTIDE SEQUENCE [LARGE SCALE GENOMIC DNA]</scope>
    <source>
        <strain evidence="4 5">DSM 24677</strain>
    </source>
</reference>
<dbReference type="PANTHER" id="PTHR33495:SF2">
    <property type="entry name" value="ANTI-SIGMA FACTOR ANTAGONIST TM_1081-RELATED"/>
    <property type="match status" value="1"/>
</dbReference>
<dbReference type="PROSITE" id="PS50801">
    <property type="entry name" value="STAS"/>
    <property type="match status" value="1"/>
</dbReference>
<dbReference type="InterPro" id="IPR002645">
    <property type="entry name" value="STAS_dom"/>
</dbReference>
<dbReference type="RefSeq" id="WP_089893949.1">
    <property type="nucleotide sequence ID" value="NZ_CALJFH010000028.1"/>
</dbReference>
<dbReference type="GeneID" id="78125718"/>
<dbReference type="OrthoDB" id="9796076at2"/>
<keyword evidence="5" id="KW-1185">Reference proteome</keyword>
<dbReference type="InterPro" id="IPR003658">
    <property type="entry name" value="Anti-sigma_ant"/>
</dbReference>
<name>A0A1H3N0T4_9RHOB</name>
<proteinExistence type="inferred from homology"/>
<dbReference type="Gene3D" id="3.30.750.24">
    <property type="entry name" value="STAS domain"/>
    <property type="match status" value="1"/>
</dbReference>
<evidence type="ECO:0000313" key="4">
    <source>
        <dbReference type="EMBL" id="SDY81849.1"/>
    </source>
</evidence>
<organism evidence="4 5">
    <name type="scientific">Lentibacter algarum</name>
    <dbReference type="NCBI Taxonomy" id="576131"/>
    <lineage>
        <taxon>Bacteria</taxon>
        <taxon>Pseudomonadati</taxon>
        <taxon>Pseudomonadota</taxon>
        <taxon>Alphaproteobacteria</taxon>
        <taxon>Rhodobacterales</taxon>
        <taxon>Roseobacteraceae</taxon>
        <taxon>Lentibacter</taxon>
    </lineage>
</organism>
<protein>
    <recommendedName>
        <fullName evidence="2">Anti-sigma factor antagonist</fullName>
    </recommendedName>
</protein>
<dbReference type="AlphaFoldDB" id="A0A1H3N0T4"/>
<evidence type="ECO:0000313" key="5">
    <source>
        <dbReference type="Proteomes" id="UP000199026"/>
    </source>
</evidence>
<accession>A0A1H3N0T4</accession>
<evidence type="ECO:0000256" key="2">
    <source>
        <dbReference type="RuleBase" id="RU003749"/>
    </source>
</evidence>
<dbReference type="Proteomes" id="UP000199026">
    <property type="component" value="Unassembled WGS sequence"/>
</dbReference>
<evidence type="ECO:0000259" key="3">
    <source>
        <dbReference type="PROSITE" id="PS50801"/>
    </source>
</evidence>
<dbReference type="PANTHER" id="PTHR33495">
    <property type="entry name" value="ANTI-SIGMA FACTOR ANTAGONIST TM_1081-RELATED-RELATED"/>
    <property type="match status" value="1"/>
</dbReference>
<dbReference type="EMBL" id="FNPR01000004">
    <property type="protein sequence ID" value="SDY81849.1"/>
    <property type="molecule type" value="Genomic_DNA"/>
</dbReference>
<dbReference type="Pfam" id="PF01740">
    <property type="entry name" value="STAS"/>
    <property type="match status" value="1"/>
</dbReference>
<dbReference type="NCBIfam" id="TIGR00377">
    <property type="entry name" value="ant_ant_sig"/>
    <property type="match status" value="1"/>
</dbReference>